<dbReference type="InterPro" id="IPR027417">
    <property type="entry name" value="P-loop_NTPase"/>
</dbReference>
<organism evidence="7 8">
    <name type="scientific">Labrys monachus</name>
    <dbReference type="NCBI Taxonomy" id="217067"/>
    <lineage>
        <taxon>Bacteria</taxon>
        <taxon>Pseudomonadati</taxon>
        <taxon>Pseudomonadota</taxon>
        <taxon>Alphaproteobacteria</taxon>
        <taxon>Hyphomicrobiales</taxon>
        <taxon>Xanthobacteraceae</taxon>
        <taxon>Labrys</taxon>
    </lineage>
</organism>
<dbReference type="Proteomes" id="UP001237448">
    <property type="component" value="Unassembled WGS sequence"/>
</dbReference>
<feature type="domain" description="ABC transporter" evidence="6">
    <location>
        <begin position="14"/>
        <end position="245"/>
    </location>
</feature>
<evidence type="ECO:0000256" key="4">
    <source>
        <dbReference type="ARBA" id="ARBA00022840"/>
    </source>
</evidence>
<dbReference type="InterPro" id="IPR003439">
    <property type="entry name" value="ABC_transporter-like_ATP-bd"/>
</dbReference>
<dbReference type="PROSITE" id="PS00211">
    <property type="entry name" value="ABC_TRANSPORTER_1"/>
    <property type="match status" value="1"/>
</dbReference>
<dbReference type="SUPFAM" id="SSF52540">
    <property type="entry name" value="P-loop containing nucleoside triphosphate hydrolases"/>
    <property type="match status" value="1"/>
</dbReference>
<keyword evidence="8" id="KW-1185">Reference proteome</keyword>
<evidence type="ECO:0000313" key="8">
    <source>
        <dbReference type="Proteomes" id="UP001237448"/>
    </source>
</evidence>
<protein>
    <submittedName>
        <fullName evidence="7">ABC-type branched-subunit amino acid transport system ATPase component</fullName>
    </submittedName>
</protein>
<dbReference type="InterPro" id="IPR017871">
    <property type="entry name" value="ABC_transporter-like_CS"/>
</dbReference>
<dbReference type="PANTHER" id="PTHR43820">
    <property type="entry name" value="HIGH-AFFINITY BRANCHED-CHAIN AMINO ACID TRANSPORT ATP-BINDING PROTEIN LIVF"/>
    <property type="match status" value="1"/>
</dbReference>
<dbReference type="InterPro" id="IPR052156">
    <property type="entry name" value="BCAA_Transport_ATP-bd_LivF"/>
</dbReference>
<keyword evidence="5" id="KW-0029">Amino-acid transport</keyword>
<name>A0ABU0FGY2_9HYPH</name>
<evidence type="ECO:0000256" key="5">
    <source>
        <dbReference type="ARBA" id="ARBA00022970"/>
    </source>
</evidence>
<reference evidence="7 8" key="1">
    <citation type="submission" date="2023-07" db="EMBL/GenBank/DDBJ databases">
        <title>Genomic Encyclopedia of Type Strains, Phase IV (KMG-IV): sequencing the most valuable type-strain genomes for metagenomic binning, comparative biology and taxonomic classification.</title>
        <authorList>
            <person name="Goeker M."/>
        </authorList>
    </citation>
    <scope>NUCLEOTIDE SEQUENCE [LARGE SCALE GENOMIC DNA]</scope>
    <source>
        <strain evidence="7 8">DSM 5896</strain>
    </source>
</reference>
<evidence type="ECO:0000256" key="3">
    <source>
        <dbReference type="ARBA" id="ARBA00022741"/>
    </source>
</evidence>
<evidence type="ECO:0000256" key="1">
    <source>
        <dbReference type="ARBA" id="ARBA00005417"/>
    </source>
</evidence>
<dbReference type="InterPro" id="IPR003593">
    <property type="entry name" value="AAA+_ATPase"/>
</dbReference>
<gene>
    <name evidence="7" type="ORF">J3R73_003155</name>
</gene>
<comment type="caution">
    <text evidence="7">The sequence shown here is derived from an EMBL/GenBank/DDBJ whole genome shotgun (WGS) entry which is preliminary data.</text>
</comment>
<dbReference type="Pfam" id="PF00005">
    <property type="entry name" value="ABC_tran"/>
    <property type="match status" value="1"/>
</dbReference>
<accession>A0ABU0FGY2</accession>
<comment type="similarity">
    <text evidence="1">Belongs to the ABC transporter superfamily.</text>
</comment>
<dbReference type="RefSeq" id="WP_307428591.1">
    <property type="nucleotide sequence ID" value="NZ_JAUSVK010000001.1"/>
</dbReference>
<evidence type="ECO:0000259" key="6">
    <source>
        <dbReference type="PROSITE" id="PS50893"/>
    </source>
</evidence>
<evidence type="ECO:0000313" key="7">
    <source>
        <dbReference type="EMBL" id="MDQ0393363.1"/>
    </source>
</evidence>
<keyword evidence="2" id="KW-0813">Transport</keyword>
<dbReference type="PROSITE" id="PS50893">
    <property type="entry name" value="ABC_TRANSPORTER_2"/>
    <property type="match status" value="1"/>
</dbReference>
<dbReference type="EMBL" id="JAUSVK010000001">
    <property type="protein sequence ID" value="MDQ0393363.1"/>
    <property type="molecule type" value="Genomic_DNA"/>
</dbReference>
<proteinExistence type="inferred from homology"/>
<evidence type="ECO:0000256" key="2">
    <source>
        <dbReference type="ARBA" id="ARBA00022448"/>
    </source>
</evidence>
<sequence length="261" mass="27543">MSTTLPTASAPPSLRLQAVTAGYGPLTILDDVTLELRPDEILLVLGANGSGKSTLLKTIMGLTAIGGGRLYKGTADITGWAPHRRAAAGIGYVPQNANVFSGLSVRDNLGMGAYLQPARRAAAQTAVLDLFPRLGERLGATAGALSGGERRMLSIALTLMSDPSVLLLDEPSSDLAPAMIDIVFAAIQRIRRERGIPVLLVEQNVARGLAIADRVVVMVRGQAVADMPVGAVERDHLHALFLNGSVGARRPDAPHPQRRRQ</sequence>
<dbReference type="CDD" id="cd03224">
    <property type="entry name" value="ABC_TM1139_LivF_branched"/>
    <property type="match status" value="1"/>
</dbReference>
<dbReference type="Gene3D" id="3.40.50.300">
    <property type="entry name" value="P-loop containing nucleotide triphosphate hydrolases"/>
    <property type="match status" value="1"/>
</dbReference>
<dbReference type="SMART" id="SM00382">
    <property type="entry name" value="AAA"/>
    <property type="match status" value="1"/>
</dbReference>
<keyword evidence="3" id="KW-0547">Nucleotide-binding</keyword>
<keyword evidence="4" id="KW-0067">ATP-binding</keyword>
<dbReference type="PANTHER" id="PTHR43820:SF4">
    <property type="entry name" value="HIGH-AFFINITY BRANCHED-CHAIN AMINO ACID TRANSPORT ATP-BINDING PROTEIN LIVF"/>
    <property type="match status" value="1"/>
</dbReference>